<evidence type="ECO:0000259" key="5">
    <source>
        <dbReference type="PROSITE" id="PS50042"/>
    </source>
</evidence>
<feature type="domain" description="Cyclic nucleotide-binding" evidence="5">
    <location>
        <begin position="41"/>
        <end position="135"/>
    </location>
</feature>
<dbReference type="InterPro" id="IPR000595">
    <property type="entry name" value="cNMP-bd_dom"/>
</dbReference>
<dbReference type="Proteomes" id="UP000184387">
    <property type="component" value="Unassembled WGS sequence"/>
</dbReference>
<dbReference type="GO" id="GO:0003677">
    <property type="term" value="F:DNA binding"/>
    <property type="evidence" value="ECO:0007669"/>
    <property type="project" value="UniProtKB-KW"/>
</dbReference>
<evidence type="ECO:0000256" key="2">
    <source>
        <dbReference type="ARBA" id="ARBA00023125"/>
    </source>
</evidence>
<dbReference type="PANTHER" id="PTHR24567">
    <property type="entry name" value="CRP FAMILY TRANSCRIPTIONAL REGULATORY PROTEIN"/>
    <property type="match status" value="1"/>
</dbReference>
<dbReference type="SMART" id="SM00419">
    <property type="entry name" value="HTH_CRP"/>
    <property type="match status" value="1"/>
</dbReference>
<dbReference type="PROSITE" id="PS51063">
    <property type="entry name" value="HTH_CRP_2"/>
    <property type="match status" value="1"/>
</dbReference>
<accession>A0A1M6N4W0</accession>
<keyword evidence="2" id="KW-0238">DNA-binding</keyword>
<feature type="region of interest" description="Disordered" evidence="4">
    <location>
        <begin position="1"/>
        <end position="27"/>
    </location>
</feature>
<evidence type="ECO:0000259" key="6">
    <source>
        <dbReference type="PROSITE" id="PS51063"/>
    </source>
</evidence>
<dbReference type="PANTHER" id="PTHR24567:SF26">
    <property type="entry name" value="REGULATORY PROTEIN YEIL"/>
    <property type="match status" value="1"/>
</dbReference>
<evidence type="ECO:0000313" key="8">
    <source>
        <dbReference type="Proteomes" id="UP000184387"/>
    </source>
</evidence>
<dbReference type="InterPro" id="IPR018490">
    <property type="entry name" value="cNMP-bd_dom_sf"/>
</dbReference>
<organism evidence="7 8">
    <name type="scientific">Muricoccus roseus</name>
    <dbReference type="NCBI Taxonomy" id="198092"/>
    <lineage>
        <taxon>Bacteria</taxon>
        <taxon>Pseudomonadati</taxon>
        <taxon>Pseudomonadota</taxon>
        <taxon>Alphaproteobacteria</taxon>
        <taxon>Acetobacterales</taxon>
        <taxon>Roseomonadaceae</taxon>
        <taxon>Muricoccus</taxon>
    </lineage>
</organism>
<keyword evidence="8" id="KW-1185">Reference proteome</keyword>
<dbReference type="CDD" id="cd00038">
    <property type="entry name" value="CAP_ED"/>
    <property type="match status" value="1"/>
</dbReference>
<dbReference type="OrthoDB" id="190787at2"/>
<sequence>MDSGTSSISWRRAPAAEEDPPETPRDALTATPWLRAVPGPVLDGLAAHAVLHRLPAGSIVFEQAETPAFAQFLIGGSVELLAVRGRNEAFVELIRPFDLLLPAAVLNCQPYLLRARVLSDATLLLVQADTFREAVTTDHAFCLAVLSCQAAQFRRRVKQVKNLGLRSAEERVGCYLVRLAEDVPPGQPVRLPMEKRLIASELGMTRETFSRSLNGMARHGIRIEGDLVTLEHPTTARTRFALDPLIDGAEEFHPLQAKGT</sequence>
<evidence type="ECO:0000256" key="3">
    <source>
        <dbReference type="ARBA" id="ARBA00023163"/>
    </source>
</evidence>
<dbReference type="InterPro" id="IPR036390">
    <property type="entry name" value="WH_DNA-bd_sf"/>
</dbReference>
<dbReference type="Pfam" id="PF00027">
    <property type="entry name" value="cNMP_binding"/>
    <property type="match status" value="1"/>
</dbReference>
<dbReference type="InterPro" id="IPR050397">
    <property type="entry name" value="Env_Response_Regulators"/>
</dbReference>
<dbReference type="AlphaFoldDB" id="A0A1M6N4W0"/>
<dbReference type="Gene3D" id="2.60.120.10">
    <property type="entry name" value="Jelly Rolls"/>
    <property type="match status" value="1"/>
</dbReference>
<dbReference type="RefSeq" id="WP_073137454.1">
    <property type="nucleotide sequence ID" value="NZ_FQZF01000024.1"/>
</dbReference>
<dbReference type="Pfam" id="PF13545">
    <property type="entry name" value="HTH_Crp_2"/>
    <property type="match status" value="1"/>
</dbReference>
<keyword evidence="1" id="KW-0805">Transcription regulation</keyword>
<name>A0A1M6N4W0_9PROT</name>
<dbReference type="STRING" id="198092.SAMN02745194_03711"/>
<evidence type="ECO:0000313" key="7">
    <source>
        <dbReference type="EMBL" id="SHJ90750.1"/>
    </source>
</evidence>
<gene>
    <name evidence="7" type="ORF">SAMN02745194_03711</name>
</gene>
<evidence type="ECO:0000256" key="4">
    <source>
        <dbReference type="SAM" id="MobiDB-lite"/>
    </source>
</evidence>
<dbReference type="SUPFAM" id="SSF46785">
    <property type="entry name" value="Winged helix' DNA-binding domain"/>
    <property type="match status" value="1"/>
</dbReference>
<dbReference type="InterPro" id="IPR012318">
    <property type="entry name" value="HTH_CRP"/>
</dbReference>
<dbReference type="Gene3D" id="1.10.10.10">
    <property type="entry name" value="Winged helix-like DNA-binding domain superfamily/Winged helix DNA-binding domain"/>
    <property type="match status" value="1"/>
</dbReference>
<dbReference type="GO" id="GO:0005829">
    <property type="term" value="C:cytosol"/>
    <property type="evidence" value="ECO:0007669"/>
    <property type="project" value="TreeGrafter"/>
</dbReference>
<reference evidence="7 8" key="1">
    <citation type="submission" date="2016-11" db="EMBL/GenBank/DDBJ databases">
        <authorList>
            <person name="Jaros S."/>
            <person name="Januszkiewicz K."/>
            <person name="Wedrychowicz H."/>
        </authorList>
    </citation>
    <scope>NUCLEOTIDE SEQUENCE [LARGE SCALE GENOMIC DNA]</scope>
    <source>
        <strain evidence="7 8">DSM 14916</strain>
    </source>
</reference>
<evidence type="ECO:0000256" key="1">
    <source>
        <dbReference type="ARBA" id="ARBA00023015"/>
    </source>
</evidence>
<dbReference type="SUPFAM" id="SSF51206">
    <property type="entry name" value="cAMP-binding domain-like"/>
    <property type="match status" value="1"/>
</dbReference>
<feature type="domain" description="HTH crp-type" evidence="6">
    <location>
        <begin position="166"/>
        <end position="234"/>
    </location>
</feature>
<keyword evidence="3" id="KW-0804">Transcription</keyword>
<dbReference type="InterPro" id="IPR014710">
    <property type="entry name" value="RmlC-like_jellyroll"/>
</dbReference>
<dbReference type="InterPro" id="IPR036388">
    <property type="entry name" value="WH-like_DNA-bd_sf"/>
</dbReference>
<proteinExistence type="predicted"/>
<dbReference type="PROSITE" id="PS50042">
    <property type="entry name" value="CNMP_BINDING_3"/>
    <property type="match status" value="1"/>
</dbReference>
<protein>
    <submittedName>
        <fullName evidence="7">CRP/FNR family transcriptional regulator, transcriptional activator FtrB</fullName>
    </submittedName>
</protein>
<dbReference type="EMBL" id="FQZF01000024">
    <property type="protein sequence ID" value="SHJ90750.1"/>
    <property type="molecule type" value="Genomic_DNA"/>
</dbReference>
<dbReference type="GO" id="GO:0003700">
    <property type="term" value="F:DNA-binding transcription factor activity"/>
    <property type="evidence" value="ECO:0007669"/>
    <property type="project" value="TreeGrafter"/>
</dbReference>